<keyword evidence="4 9" id="KW-0479">Metal-binding</keyword>
<evidence type="ECO:0000256" key="6">
    <source>
        <dbReference type="ARBA" id="ARBA00022982"/>
    </source>
</evidence>
<evidence type="ECO:0000256" key="5">
    <source>
        <dbReference type="ARBA" id="ARBA00022764"/>
    </source>
</evidence>
<feature type="signal peptide" evidence="10">
    <location>
        <begin position="1"/>
        <end position="27"/>
    </location>
</feature>
<accession>A0A0K0XZ21</accession>
<feature type="binding site" description="covalent" evidence="8">
    <location>
        <position position="140"/>
    </location>
    <ligand>
        <name>heme c</name>
        <dbReference type="ChEBI" id="CHEBI:61717"/>
        <label>2</label>
    </ligand>
</feature>
<keyword evidence="13" id="KW-1185">Reference proteome</keyword>
<name>A0A0K0XZ21_9GAMM</name>
<keyword evidence="2" id="KW-0813">Transport</keyword>
<dbReference type="GO" id="GO:0020037">
    <property type="term" value="F:heme binding"/>
    <property type="evidence" value="ECO:0007669"/>
    <property type="project" value="InterPro"/>
</dbReference>
<evidence type="ECO:0000313" key="13">
    <source>
        <dbReference type="Proteomes" id="UP000066624"/>
    </source>
</evidence>
<dbReference type="STRING" id="1579979.WM2015_2562"/>
<reference evidence="12 13" key="1">
    <citation type="submission" date="2015-07" db="EMBL/GenBank/DDBJ databases">
        <authorList>
            <person name="Noorani M."/>
        </authorList>
    </citation>
    <scope>NUCLEOTIDE SEQUENCE [LARGE SCALE GENOMIC DNA]</scope>
    <source>
        <strain evidence="12 13">KCTC 42284</strain>
    </source>
</reference>
<dbReference type="Pfam" id="PF00034">
    <property type="entry name" value="Cytochrom_C"/>
    <property type="match status" value="2"/>
</dbReference>
<feature type="binding site" description="axial binding residue" evidence="9">
    <location>
        <position position="45"/>
    </location>
    <ligand>
        <name>heme c</name>
        <dbReference type="ChEBI" id="CHEBI:61717"/>
        <label>1</label>
    </ligand>
    <ligandPart>
        <name>Fe</name>
        <dbReference type="ChEBI" id="CHEBI:18248"/>
    </ligandPart>
</feature>
<feature type="binding site" description="axial binding residue" evidence="9">
    <location>
        <position position="84"/>
    </location>
    <ligand>
        <name>heme c</name>
        <dbReference type="ChEBI" id="CHEBI:61717"/>
        <label>1</label>
    </ligand>
    <ligandPart>
        <name>Fe</name>
        <dbReference type="ChEBI" id="CHEBI:18248"/>
    </ligandPart>
</feature>
<feature type="binding site" description="covalent" evidence="8">
    <location>
        <position position="44"/>
    </location>
    <ligand>
        <name>heme c</name>
        <dbReference type="ChEBI" id="CHEBI:61717"/>
        <label>1</label>
    </ligand>
</feature>
<feature type="binding site" description="covalent" evidence="8">
    <location>
        <position position="41"/>
    </location>
    <ligand>
        <name>heme c</name>
        <dbReference type="ChEBI" id="CHEBI:61717"/>
        <label>1</label>
    </ligand>
</feature>
<evidence type="ECO:0000259" key="11">
    <source>
        <dbReference type="PROSITE" id="PS51007"/>
    </source>
</evidence>
<dbReference type="PIRSF" id="PIRSF000005">
    <property type="entry name" value="Cytochrome_c4"/>
    <property type="match status" value="1"/>
</dbReference>
<dbReference type="PATRIC" id="fig|1579979.3.peg.2617"/>
<evidence type="ECO:0000313" key="12">
    <source>
        <dbReference type="EMBL" id="AKS42920.1"/>
    </source>
</evidence>
<gene>
    <name evidence="12" type="ORF">WM2015_2562</name>
</gene>
<dbReference type="Proteomes" id="UP000066624">
    <property type="component" value="Chromosome"/>
</dbReference>
<keyword evidence="3 8" id="KW-0349">Heme</keyword>
<comment type="subcellular location">
    <subcellularLocation>
        <location evidence="1">Periplasm</location>
    </subcellularLocation>
</comment>
<feature type="binding site" description="axial binding residue" evidence="9">
    <location>
        <position position="187"/>
    </location>
    <ligand>
        <name>heme c</name>
        <dbReference type="ChEBI" id="CHEBI:61717"/>
        <label>2</label>
    </ligand>
    <ligandPart>
        <name>Fe</name>
        <dbReference type="ChEBI" id="CHEBI:18248"/>
    </ligandPart>
</feature>
<feature type="binding site" description="covalent" evidence="8">
    <location>
        <position position="137"/>
    </location>
    <ligand>
        <name>heme c</name>
        <dbReference type="ChEBI" id="CHEBI:61717"/>
        <label>2</label>
    </ligand>
</feature>
<keyword evidence="6" id="KW-0249">Electron transport</keyword>
<evidence type="ECO:0000256" key="2">
    <source>
        <dbReference type="ARBA" id="ARBA00022448"/>
    </source>
</evidence>
<feature type="domain" description="Cytochrome c" evidence="11">
    <location>
        <begin position="116"/>
        <end position="210"/>
    </location>
</feature>
<evidence type="ECO:0000256" key="3">
    <source>
        <dbReference type="ARBA" id="ARBA00022617"/>
    </source>
</evidence>
<evidence type="ECO:0000256" key="7">
    <source>
        <dbReference type="ARBA" id="ARBA00023004"/>
    </source>
</evidence>
<dbReference type="InterPro" id="IPR024167">
    <property type="entry name" value="Cytochrome_c4-like"/>
</dbReference>
<evidence type="ECO:0000256" key="10">
    <source>
        <dbReference type="SAM" id="SignalP"/>
    </source>
</evidence>
<dbReference type="GO" id="GO:0005506">
    <property type="term" value="F:iron ion binding"/>
    <property type="evidence" value="ECO:0007669"/>
    <property type="project" value="InterPro"/>
</dbReference>
<feature type="chain" id="PRO_5005454647" evidence="10">
    <location>
        <begin position="28"/>
        <end position="220"/>
    </location>
</feature>
<keyword evidence="10" id="KW-0732">Signal</keyword>
<dbReference type="OrthoDB" id="9773456at2"/>
<dbReference type="InterPro" id="IPR036909">
    <property type="entry name" value="Cyt_c-like_dom_sf"/>
</dbReference>
<dbReference type="GO" id="GO:0042597">
    <property type="term" value="C:periplasmic space"/>
    <property type="evidence" value="ECO:0007669"/>
    <property type="project" value="UniProtKB-SubCell"/>
</dbReference>
<proteinExistence type="predicted"/>
<dbReference type="KEGG" id="wma:WM2015_2562"/>
<dbReference type="SUPFAM" id="SSF46626">
    <property type="entry name" value="Cytochrome c"/>
    <property type="match status" value="2"/>
</dbReference>
<dbReference type="EMBL" id="CP012154">
    <property type="protein sequence ID" value="AKS42920.1"/>
    <property type="molecule type" value="Genomic_DNA"/>
</dbReference>
<keyword evidence="5" id="KW-0574">Periplasm</keyword>
<dbReference type="InterPro" id="IPR009056">
    <property type="entry name" value="Cyt_c-like_dom"/>
</dbReference>
<organism evidence="12 13">
    <name type="scientific">Wenzhouxiangella marina</name>
    <dbReference type="NCBI Taxonomy" id="1579979"/>
    <lineage>
        <taxon>Bacteria</taxon>
        <taxon>Pseudomonadati</taxon>
        <taxon>Pseudomonadota</taxon>
        <taxon>Gammaproteobacteria</taxon>
        <taxon>Chromatiales</taxon>
        <taxon>Wenzhouxiangellaceae</taxon>
        <taxon>Wenzhouxiangella</taxon>
    </lineage>
</organism>
<dbReference type="PANTHER" id="PTHR33751:SF9">
    <property type="entry name" value="CYTOCHROME C4"/>
    <property type="match status" value="1"/>
</dbReference>
<dbReference type="AlphaFoldDB" id="A0A0K0XZ21"/>
<protein>
    <submittedName>
        <fullName evidence="12">Cytochrome c4</fullName>
    </submittedName>
</protein>
<evidence type="ECO:0000256" key="1">
    <source>
        <dbReference type="ARBA" id="ARBA00004418"/>
    </source>
</evidence>
<keyword evidence="7 9" id="KW-0408">Iron</keyword>
<evidence type="ECO:0000256" key="9">
    <source>
        <dbReference type="PIRSR" id="PIRSR000005-2"/>
    </source>
</evidence>
<dbReference type="GO" id="GO:0009055">
    <property type="term" value="F:electron transfer activity"/>
    <property type="evidence" value="ECO:0007669"/>
    <property type="project" value="InterPro"/>
</dbReference>
<comment type="PTM">
    <text evidence="8">Binds 2 heme c groups covalently per subunit.</text>
</comment>
<dbReference type="PROSITE" id="PS51007">
    <property type="entry name" value="CYTC"/>
    <property type="match status" value="2"/>
</dbReference>
<feature type="domain" description="Cytochrome c" evidence="11">
    <location>
        <begin position="29"/>
        <end position="107"/>
    </location>
</feature>
<dbReference type="Gene3D" id="1.10.760.10">
    <property type="entry name" value="Cytochrome c-like domain"/>
    <property type="match status" value="2"/>
</dbReference>
<evidence type="ECO:0000256" key="8">
    <source>
        <dbReference type="PIRSR" id="PIRSR000005-1"/>
    </source>
</evidence>
<feature type="binding site" description="axial binding residue" evidence="9">
    <location>
        <position position="141"/>
    </location>
    <ligand>
        <name>heme c</name>
        <dbReference type="ChEBI" id="CHEBI:61717"/>
        <label>2</label>
    </ligand>
    <ligandPart>
        <name>Fe</name>
        <dbReference type="ChEBI" id="CHEBI:18248"/>
    </ligandPart>
</feature>
<dbReference type="InterPro" id="IPR050597">
    <property type="entry name" value="Cytochrome_c_Oxidase_Subunit"/>
</dbReference>
<dbReference type="PANTHER" id="PTHR33751">
    <property type="entry name" value="CBB3-TYPE CYTOCHROME C OXIDASE SUBUNIT FIXP"/>
    <property type="match status" value="1"/>
</dbReference>
<sequence length="220" mass="23582">MRNTEFQPIMVRFMLMLLVFLPVAVSAAGDPAAGEAKSGVCAACHGMDGNSAVSAWPKIAGQHEDYIARQTRMVRDQQRNVPEMYPMVMNLSDQDIADIAAYFASQTLMPGVADEALVELGRQIYHGGNADSGVPACAACHGPAGSGVLGANYPVVQAQHADYTASRLTRYRDGETNGENDPYSRIMVGVATNLTDEEINAVSSYIEGLHMARWQDAAGN</sequence>
<evidence type="ECO:0000256" key="4">
    <source>
        <dbReference type="ARBA" id="ARBA00022723"/>
    </source>
</evidence>